<organism evidence="1">
    <name type="scientific">Arundo donax</name>
    <name type="common">Giant reed</name>
    <name type="synonym">Donax arundinaceus</name>
    <dbReference type="NCBI Taxonomy" id="35708"/>
    <lineage>
        <taxon>Eukaryota</taxon>
        <taxon>Viridiplantae</taxon>
        <taxon>Streptophyta</taxon>
        <taxon>Embryophyta</taxon>
        <taxon>Tracheophyta</taxon>
        <taxon>Spermatophyta</taxon>
        <taxon>Magnoliopsida</taxon>
        <taxon>Liliopsida</taxon>
        <taxon>Poales</taxon>
        <taxon>Poaceae</taxon>
        <taxon>PACMAD clade</taxon>
        <taxon>Arundinoideae</taxon>
        <taxon>Arundineae</taxon>
        <taxon>Arundo</taxon>
    </lineage>
</organism>
<sequence length="28" mass="3107">MLAPLRNVGSHEIKLLQEIIVDACQTIT</sequence>
<dbReference type="EMBL" id="GBRH01173938">
    <property type="protein sequence ID" value="JAE23958.1"/>
    <property type="molecule type" value="Transcribed_RNA"/>
</dbReference>
<proteinExistence type="predicted"/>
<name>A0A0A9GTS2_ARUDO</name>
<protein>
    <submittedName>
        <fullName evidence="1">Uncharacterized protein</fullName>
    </submittedName>
</protein>
<evidence type="ECO:0000313" key="1">
    <source>
        <dbReference type="EMBL" id="JAE23958.1"/>
    </source>
</evidence>
<dbReference type="AlphaFoldDB" id="A0A0A9GTS2"/>
<reference evidence="1" key="2">
    <citation type="journal article" date="2015" name="Data Brief">
        <title>Shoot transcriptome of the giant reed, Arundo donax.</title>
        <authorList>
            <person name="Barrero R.A."/>
            <person name="Guerrero F.D."/>
            <person name="Moolhuijzen P."/>
            <person name="Goolsby J.A."/>
            <person name="Tidwell J."/>
            <person name="Bellgard S.E."/>
            <person name="Bellgard M.I."/>
        </authorList>
    </citation>
    <scope>NUCLEOTIDE SEQUENCE</scope>
    <source>
        <tissue evidence="1">Shoot tissue taken approximately 20 cm above the soil surface</tissue>
    </source>
</reference>
<accession>A0A0A9GTS2</accession>
<reference evidence="1" key="1">
    <citation type="submission" date="2014-09" db="EMBL/GenBank/DDBJ databases">
        <authorList>
            <person name="Magalhaes I.L.F."/>
            <person name="Oliveira U."/>
            <person name="Santos F.R."/>
            <person name="Vidigal T.H.D.A."/>
            <person name="Brescovit A.D."/>
            <person name="Santos A.J."/>
        </authorList>
    </citation>
    <scope>NUCLEOTIDE SEQUENCE</scope>
    <source>
        <tissue evidence="1">Shoot tissue taken approximately 20 cm above the soil surface</tissue>
    </source>
</reference>